<comment type="subcellular location">
    <subcellularLocation>
        <location evidence="1 14">Cell outer membrane</location>
        <topology evidence="1 14">Multi-pass membrane protein</topology>
    </subcellularLocation>
</comment>
<evidence type="ECO:0000256" key="17">
    <source>
        <dbReference type="SAM" id="SignalP"/>
    </source>
</evidence>
<comment type="similarity">
    <text evidence="2 14 15">Belongs to the TonB-dependent receptor family.</text>
</comment>
<dbReference type="CDD" id="cd01347">
    <property type="entry name" value="ligand_gated_channel"/>
    <property type="match status" value="1"/>
</dbReference>
<evidence type="ECO:0000256" key="5">
    <source>
        <dbReference type="ARBA" id="ARBA00022496"/>
    </source>
</evidence>
<keyword evidence="10 15" id="KW-0798">TonB box</keyword>
<evidence type="ECO:0000256" key="2">
    <source>
        <dbReference type="ARBA" id="ARBA00009810"/>
    </source>
</evidence>
<keyword evidence="6 14" id="KW-0812">Transmembrane</keyword>
<evidence type="ECO:0000256" key="9">
    <source>
        <dbReference type="ARBA" id="ARBA00023065"/>
    </source>
</evidence>
<name>A0A2D2CY70_METT3</name>
<keyword evidence="4 14" id="KW-1134">Transmembrane beta strand</keyword>
<evidence type="ECO:0000313" key="19">
    <source>
        <dbReference type="EMBL" id="ATQ67693.1"/>
    </source>
</evidence>
<evidence type="ECO:0000256" key="13">
    <source>
        <dbReference type="ARBA" id="ARBA00023237"/>
    </source>
</evidence>
<keyword evidence="11 14" id="KW-0472">Membrane</keyword>
<keyword evidence="20" id="KW-1185">Reference proteome</keyword>
<dbReference type="Proteomes" id="UP000230709">
    <property type="component" value="Chromosome"/>
</dbReference>
<evidence type="ECO:0000256" key="12">
    <source>
        <dbReference type="ARBA" id="ARBA00023170"/>
    </source>
</evidence>
<dbReference type="Pfam" id="PF07715">
    <property type="entry name" value="Plug"/>
    <property type="match status" value="1"/>
</dbReference>
<dbReference type="NCBIfam" id="TIGR01783">
    <property type="entry name" value="TonB-siderophor"/>
    <property type="match status" value="1"/>
</dbReference>
<dbReference type="STRING" id="595536.GCA_000178815_03721"/>
<dbReference type="InterPro" id="IPR000531">
    <property type="entry name" value="Beta-barrel_TonB"/>
</dbReference>
<dbReference type="AlphaFoldDB" id="A0A2D2CY70"/>
<evidence type="ECO:0000256" key="11">
    <source>
        <dbReference type="ARBA" id="ARBA00023136"/>
    </source>
</evidence>
<dbReference type="Gene3D" id="3.55.50.30">
    <property type="match status" value="1"/>
</dbReference>
<keyword evidence="7 17" id="KW-0732">Signal</keyword>
<feature type="domain" description="Secretin/TonB short N-terminal" evidence="18">
    <location>
        <begin position="60"/>
        <end position="112"/>
    </location>
</feature>
<dbReference type="Gene3D" id="2.170.130.10">
    <property type="entry name" value="TonB-dependent receptor, plug domain"/>
    <property type="match status" value="1"/>
</dbReference>
<dbReference type="EMBL" id="CP023737">
    <property type="protein sequence ID" value="ATQ67693.1"/>
    <property type="molecule type" value="Genomic_DNA"/>
</dbReference>
<keyword evidence="5" id="KW-0410">Iron transport</keyword>
<dbReference type="KEGG" id="mtw:CQW49_07170"/>
<dbReference type="GO" id="GO:0009279">
    <property type="term" value="C:cell outer membrane"/>
    <property type="evidence" value="ECO:0007669"/>
    <property type="project" value="UniProtKB-SubCell"/>
</dbReference>
<dbReference type="InterPro" id="IPR010105">
    <property type="entry name" value="TonB_sidphr_rcpt"/>
</dbReference>
<dbReference type="Pfam" id="PF00593">
    <property type="entry name" value="TonB_dep_Rec_b-barrel"/>
    <property type="match status" value="1"/>
</dbReference>
<dbReference type="GO" id="GO:0015344">
    <property type="term" value="F:siderophore uptake transmembrane transporter activity"/>
    <property type="evidence" value="ECO:0007669"/>
    <property type="project" value="TreeGrafter"/>
</dbReference>
<dbReference type="SMART" id="SM00965">
    <property type="entry name" value="STN"/>
    <property type="match status" value="1"/>
</dbReference>
<sequence length="821" mass="89391">MGSTLAMAAMGVLTIGAGAADSPAQASIPARERLGWIQKYEIPPGSMATALNTFAYVSGLHIAYDARVTERLTTSGLDGAFSTKDGLDRLLRGSGLAYRFADNGRSVSIVLAQNDTGVRTDASGATALPTIDVGREARSERGAAGVRGPGDRATGYSAPSATSALKTDTPILQTPVAVQVVTRQTMDDQQAISIQEALTTNASSVSQNPSASTYDSFNIRGFSTNYGVYRNNLRRHLVSTLDTSNLQSVEILKGPAGMLYGRVEPGGIIDLVVKRPLETPYYSFQEQAGSFGMTRTSVDATGPLTPDRTWLYRISGNFMHADSYIDYANSQNVFIAPTITFHPDEQFRLNVDAEFQDSILVDVYQTIPAIGTRPASVPISRYLQDPAVTANNPTRHTRELIGYDWTFAFDKDWSLTNRLLYEYGYHGVTTTYFGSINEATGDATRRLFMTPTYVGSLSTNLDLKGKFETGPLRHDLLVGGDFFTENQDQYNGYLGVSPYVKSINIYAPVYGSGVPYKPTPNAFTYARENWKGLYLQDMISAFDDRAHLLLGGRYDWADAVNSFSSVSYVSAKNAAVTIYNEAFSPRIGLSIQPFPWLSFYGNYSQSFGANNGVTGGNIPLAPQRARQWEGGVKAEFFDKRLTATFAYYDITKTNIPTPDPLNPRFSTLIGEAESEGVEFDLTGRLDDNWSVIGNFSHDYAVVTKDNNKANIGRRLPSAPLNAGNLWLKYDAHGAFEGLSLGGGVSIVGSMQGDTANDFQLPDYTLVNAMASYRFEVEGAAVTAQLNVKNLTDAIYYPASLNRTTITVGAPRTVLGSIRVEF</sequence>
<evidence type="ECO:0000256" key="10">
    <source>
        <dbReference type="ARBA" id="ARBA00023077"/>
    </source>
</evidence>
<dbReference type="PANTHER" id="PTHR32552:SF68">
    <property type="entry name" value="FERRICHROME OUTER MEMBRANE TRANSPORTER_PHAGE RECEPTOR"/>
    <property type="match status" value="1"/>
</dbReference>
<keyword evidence="9" id="KW-0406">Ion transport</keyword>
<feature type="chain" id="PRO_5013615367" evidence="17">
    <location>
        <begin position="20"/>
        <end position="821"/>
    </location>
</feature>
<feature type="signal peptide" evidence="17">
    <location>
        <begin position="1"/>
        <end position="19"/>
    </location>
</feature>
<dbReference type="Gene3D" id="2.40.170.20">
    <property type="entry name" value="TonB-dependent receptor, beta-barrel domain"/>
    <property type="match status" value="1"/>
</dbReference>
<evidence type="ECO:0000256" key="14">
    <source>
        <dbReference type="PROSITE-ProRule" id="PRU01360"/>
    </source>
</evidence>
<keyword evidence="3 14" id="KW-0813">Transport</keyword>
<keyword evidence="13 14" id="KW-0998">Cell outer membrane</keyword>
<evidence type="ECO:0000256" key="15">
    <source>
        <dbReference type="RuleBase" id="RU003357"/>
    </source>
</evidence>
<evidence type="ECO:0000256" key="8">
    <source>
        <dbReference type="ARBA" id="ARBA00023004"/>
    </source>
</evidence>
<dbReference type="PROSITE" id="PS52016">
    <property type="entry name" value="TONB_DEPENDENT_REC_3"/>
    <property type="match status" value="1"/>
</dbReference>
<gene>
    <name evidence="19" type="ORF">CQW49_07170</name>
</gene>
<organism evidence="19 20">
    <name type="scientific">Methylosinus trichosporium (strain ATCC 35070 / NCIMB 11131 / UNIQEM 75 / OB3b)</name>
    <dbReference type="NCBI Taxonomy" id="595536"/>
    <lineage>
        <taxon>Bacteria</taxon>
        <taxon>Pseudomonadati</taxon>
        <taxon>Pseudomonadota</taxon>
        <taxon>Alphaproteobacteria</taxon>
        <taxon>Hyphomicrobiales</taxon>
        <taxon>Methylocystaceae</taxon>
        <taxon>Methylosinus</taxon>
    </lineage>
</organism>
<evidence type="ECO:0000256" key="1">
    <source>
        <dbReference type="ARBA" id="ARBA00004571"/>
    </source>
</evidence>
<keyword evidence="12 19" id="KW-0675">Receptor</keyword>
<evidence type="ECO:0000259" key="18">
    <source>
        <dbReference type="SMART" id="SM00965"/>
    </source>
</evidence>
<evidence type="ECO:0000256" key="3">
    <source>
        <dbReference type="ARBA" id="ARBA00022448"/>
    </source>
</evidence>
<accession>A0A2D2CY70</accession>
<keyword evidence="8" id="KW-0408">Iron</keyword>
<protein>
    <submittedName>
        <fullName evidence="19">TonB-dependent siderophore receptor</fullName>
    </submittedName>
</protein>
<evidence type="ECO:0000256" key="6">
    <source>
        <dbReference type="ARBA" id="ARBA00022692"/>
    </source>
</evidence>
<proteinExistence type="inferred from homology"/>
<reference evidence="20" key="1">
    <citation type="submission" date="2017-10" db="EMBL/GenBank/DDBJ databases">
        <title>Completed PacBio SMRT sequence of Methylosinus trichosporium OB3b reveals presence of a third large plasmid.</title>
        <authorList>
            <person name="Charles T.C."/>
            <person name="Lynch M.D.J."/>
            <person name="Heil J.R."/>
            <person name="Cheng J."/>
        </authorList>
    </citation>
    <scope>NUCLEOTIDE SEQUENCE [LARGE SCALE GENOMIC DNA]</scope>
    <source>
        <strain evidence="20">OB3b</strain>
    </source>
</reference>
<dbReference type="InterPro" id="IPR012910">
    <property type="entry name" value="Plug_dom"/>
</dbReference>
<dbReference type="InterPro" id="IPR036942">
    <property type="entry name" value="Beta-barrel_TonB_sf"/>
</dbReference>
<dbReference type="InterPro" id="IPR011662">
    <property type="entry name" value="Secretin/TonB_short_N"/>
</dbReference>
<dbReference type="FunFam" id="2.170.130.10:FF:000001">
    <property type="entry name" value="Catecholate siderophore TonB-dependent receptor"/>
    <property type="match status" value="1"/>
</dbReference>
<evidence type="ECO:0000256" key="7">
    <source>
        <dbReference type="ARBA" id="ARBA00022729"/>
    </source>
</evidence>
<dbReference type="InterPro" id="IPR037066">
    <property type="entry name" value="Plug_dom_sf"/>
</dbReference>
<dbReference type="InterPro" id="IPR039426">
    <property type="entry name" value="TonB-dep_rcpt-like"/>
</dbReference>
<dbReference type="PANTHER" id="PTHR32552">
    <property type="entry name" value="FERRICHROME IRON RECEPTOR-RELATED"/>
    <property type="match status" value="1"/>
</dbReference>
<feature type="region of interest" description="Disordered" evidence="16">
    <location>
        <begin position="136"/>
        <end position="162"/>
    </location>
</feature>
<dbReference type="RefSeq" id="WP_003614715.1">
    <property type="nucleotide sequence ID" value="NZ_ADVE02000001.1"/>
</dbReference>
<dbReference type="SUPFAM" id="SSF56935">
    <property type="entry name" value="Porins"/>
    <property type="match status" value="1"/>
</dbReference>
<dbReference type="FunFam" id="2.40.170.20:FF:000005">
    <property type="entry name" value="TonB-dependent siderophore receptor"/>
    <property type="match status" value="1"/>
</dbReference>
<evidence type="ECO:0000256" key="16">
    <source>
        <dbReference type="SAM" id="MobiDB-lite"/>
    </source>
</evidence>
<evidence type="ECO:0000313" key="20">
    <source>
        <dbReference type="Proteomes" id="UP000230709"/>
    </source>
</evidence>
<evidence type="ECO:0000256" key="4">
    <source>
        <dbReference type="ARBA" id="ARBA00022452"/>
    </source>
</evidence>
<dbReference type="GO" id="GO:0015891">
    <property type="term" value="P:siderophore transport"/>
    <property type="evidence" value="ECO:0007669"/>
    <property type="project" value="InterPro"/>
</dbReference>
<dbReference type="GO" id="GO:0038023">
    <property type="term" value="F:signaling receptor activity"/>
    <property type="evidence" value="ECO:0007669"/>
    <property type="project" value="InterPro"/>
</dbReference>